<organism evidence="2">
    <name type="scientific">Anguilla anguilla</name>
    <name type="common">European freshwater eel</name>
    <name type="synonym">Muraena anguilla</name>
    <dbReference type="NCBI Taxonomy" id="7936"/>
    <lineage>
        <taxon>Eukaryota</taxon>
        <taxon>Metazoa</taxon>
        <taxon>Chordata</taxon>
        <taxon>Craniata</taxon>
        <taxon>Vertebrata</taxon>
        <taxon>Euteleostomi</taxon>
        <taxon>Actinopterygii</taxon>
        <taxon>Neopterygii</taxon>
        <taxon>Teleostei</taxon>
        <taxon>Anguilliformes</taxon>
        <taxon>Anguillidae</taxon>
        <taxon>Anguilla</taxon>
    </lineage>
</organism>
<keyword evidence="1" id="KW-0472">Membrane</keyword>
<proteinExistence type="predicted"/>
<evidence type="ECO:0000256" key="1">
    <source>
        <dbReference type="SAM" id="Phobius"/>
    </source>
</evidence>
<protein>
    <submittedName>
        <fullName evidence="2">Uncharacterized protein</fullName>
    </submittedName>
</protein>
<feature type="transmembrane region" description="Helical" evidence="1">
    <location>
        <begin position="37"/>
        <end position="57"/>
    </location>
</feature>
<reference evidence="2" key="1">
    <citation type="submission" date="2014-11" db="EMBL/GenBank/DDBJ databases">
        <authorList>
            <person name="Amaro Gonzalez C."/>
        </authorList>
    </citation>
    <scope>NUCLEOTIDE SEQUENCE</scope>
</reference>
<evidence type="ECO:0000313" key="2">
    <source>
        <dbReference type="EMBL" id="JAH97934.1"/>
    </source>
</evidence>
<reference evidence="2" key="2">
    <citation type="journal article" date="2015" name="Fish Shellfish Immunol.">
        <title>Early steps in the European eel (Anguilla anguilla)-Vibrio vulnificus interaction in the gills: Role of the RtxA13 toxin.</title>
        <authorList>
            <person name="Callol A."/>
            <person name="Pajuelo D."/>
            <person name="Ebbesson L."/>
            <person name="Teles M."/>
            <person name="MacKenzie S."/>
            <person name="Amaro C."/>
        </authorList>
    </citation>
    <scope>NUCLEOTIDE SEQUENCE</scope>
</reference>
<sequence length="64" mass="7316">MRYLAHKQINSYRLLKNVKETSAFTSTRKIFPKFVRFGNILCLGSAGVFSILSASHLKVFKTHI</sequence>
<dbReference type="EMBL" id="GBXM01010643">
    <property type="protein sequence ID" value="JAH97934.1"/>
    <property type="molecule type" value="Transcribed_RNA"/>
</dbReference>
<dbReference type="AlphaFoldDB" id="A0A0E9X5R2"/>
<name>A0A0E9X5R2_ANGAN</name>
<keyword evidence="1" id="KW-1133">Transmembrane helix</keyword>
<accession>A0A0E9X5R2</accession>
<keyword evidence="1" id="KW-0812">Transmembrane</keyword>